<protein>
    <submittedName>
        <fullName evidence="5">Mitochondrial ribosomal protein S15</fullName>
    </submittedName>
</protein>
<dbReference type="Gene3D" id="1.10.287.10">
    <property type="entry name" value="S15/NS1, RNA-binding"/>
    <property type="match status" value="1"/>
</dbReference>
<name>A0A9P6HIC0_9AGAM</name>
<dbReference type="OrthoDB" id="441444at2759"/>
<dbReference type="GO" id="GO:1990904">
    <property type="term" value="C:ribonucleoprotein complex"/>
    <property type="evidence" value="ECO:0007669"/>
    <property type="project" value="UniProtKB-KW"/>
</dbReference>
<dbReference type="InterPro" id="IPR009068">
    <property type="entry name" value="uS15_NS1_RNA-bd_sf"/>
</dbReference>
<keyword evidence="6" id="KW-1185">Reference proteome</keyword>
<keyword evidence="3 4" id="KW-0687">Ribonucleoprotein</keyword>
<accession>A0A9P6HIC0</accession>
<dbReference type="SUPFAM" id="SSF47060">
    <property type="entry name" value="S15/NS1 RNA-binding domain"/>
    <property type="match status" value="1"/>
</dbReference>
<evidence type="ECO:0000256" key="1">
    <source>
        <dbReference type="ARBA" id="ARBA00008434"/>
    </source>
</evidence>
<dbReference type="NCBIfam" id="TIGR00952">
    <property type="entry name" value="S15_bact"/>
    <property type="match status" value="1"/>
</dbReference>
<dbReference type="HAMAP" id="MF_01343_B">
    <property type="entry name" value="Ribosomal_uS15_B"/>
    <property type="match status" value="1"/>
</dbReference>
<evidence type="ECO:0000313" key="6">
    <source>
        <dbReference type="Proteomes" id="UP000736335"/>
    </source>
</evidence>
<evidence type="ECO:0000256" key="4">
    <source>
        <dbReference type="RuleBase" id="RU003919"/>
    </source>
</evidence>
<comment type="caution">
    <text evidence="5">The sequence shown here is derived from an EMBL/GenBank/DDBJ whole genome shotgun (WGS) entry which is preliminary data.</text>
</comment>
<dbReference type="PANTHER" id="PTHR23321:SF26">
    <property type="entry name" value="SMALL RIBOSOMAL SUBUNIT PROTEIN US15M"/>
    <property type="match status" value="1"/>
</dbReference>
<dbReference type="EMBL" id="WIUZ02000005">
    <property type="protein sequence ID" value="KAF9787311.1"/>
    <property type="molecule type" value="Genomic_DNA"/>
</dbReference>
<dbReference type="GO" id="GO:0003735">
    <property type="term" value="F:structural constituent of ribosome"/>
    <property type="evidence" value="ECO:0007669"/>
    <property type="project" value="InterPro"/>
</dbReference>
<comment type="similarity">
    <text evidence="1 4">Belongs to the universal ribosomal protein uS15 family.</text>
</comment>
<dbReference type="GO" id="GO:0006412">
    <property type="term" value="P:translation"/>
    <property type="evidence" value="ECO:0007669"/>
    <property type="project" value="InterPro"/>
</dbReference>
<sequence>MFRAAVTRSLGCAIASSSSQSFFHSSAVVQVASFRRRKARAVQKENLAKRAERENLAEAQRPHVVAGHRPGDEAKWTNCDLAKVIVTEKDLEATEVVDYPLGSVSMPKHLNYGVGEKEKELLFDTLPQLSAFHSVASASSLKGNRNLPADELREQHGDAIPIERFKTRMLARVISLKNANAKGVAFENRRRIIGAFSEQSNPHDPGRPEVQAALLTYKIRNLWNHLQTFKRDVGNRRGLTKLVHQRAKILKYLKNTDRDRYDAILERLGLEPGAVEGELVV</sequence>
<dbReference type="InterPro" id="IPR000589">
    <property type="entry name" value="Ribosomal_uS15"/>
</dbReference>
<dbReference type="PROSITE" id="PS00362">
    <property type="entry name" value="RIBOSOMAL_S15"/>
    <property type="match status" value="1"/>
</dbReference>
<organism evidence="5 6">
    <name type="scientific">Thelephora terrestris</name>
    <dbReference type="NCBI Taxonomy" id="56493"/>
    <lineage>
        <taxon>Eukaryota</taxon>
        <taxon>Fungi</taxon>
        <taxon>Dikarya</taxon>
        <taxon>Basidiomycota</taxon>
        <taxon>Agaricomycotina</taxon>
        <taxon>Agaricomycetes</taxon>
        <taxon>Thelephorales</taxon>
        <taxon>Thelephoraceae</taxon>
        <taxon>Thelephora</taxon>
    </lineage>
</organism>
<evidence type="ECO:0000256" key="2">
    <source>
        <dbReference type="ARBA" id="ARBA00022980"/>
    </source>
</evidence>
<dbReference type="SMART" id="SM01387">
    <property type="entry name" value="Ribosomal_S15"/>
    <property type="match status" value="1"/>
</dbReference>
<reference evidence="5" key="2">
    <citation type="submission" date="2020-11" db="EMBL/GenBank/DDBJ databases">
        <authorList>
            <consortium name="DOE Joint Genome Institute"/>
            <person name="Kuo A."/>
            <person name="Miyauchi S."/>
            <person name="Kiss E."/>
            <person name="Drula E."/>
            <person name="Kohler A."/>
            <person name="Sanchez-Garcia M."/>
            <person name="Andreopoulos B."/>
            <person name="Barry K.W."/>
            <person name="Bonito G."/>
            <person name="Buee M."/>
            <person name="Carver A."/>
            <person name="Chen C."/>
            <person name="Cichocki N."/>
            <person name="Clum A."/>
            <person name="Culley D."/>
            <person name="Crous P.W."/>
            <person name="Fauchery L."/>
            <person name="Girlanda M."/>
            <person name="Hayes R."/>
            <person name="Keri Z."/>
            <person name="Labutti K."/>
            <person name="Lipzen A."/>
            <person name="Lombard V."/>
            <person name="Magnuson J."/>
            <person name="Maillard F."/>
            <person name="Morin E."/>
            <person name="Murat C."/>
            <person name="Nolan M."/>
            <person name="Ohm R."/>
            <person name="Pangilinan J."/>
            <person name="Pereira M."/>
            <person name="Perotto S."/>
            <person name="Peter M."/>
            <person name="Riley R."/>
            <person name="Sitrit Y."/>
            <person name="Stielow B."/>
            <person name="Szollosi G."/>
            <person name="Zifcakova L."/>
            <person name="Stursova M."/>
            <person name="Spatafora J.W."/>
            <person name="Tedersoo L."/>
            <person name="Vaario L.-M."/>
            <person name="Yamada A."/>
            <person name="Yan M."/>
            <person name="Wang P."/>
            <person name="Xu J."/>
            <person name="Bruns T."/>
            <person name="Baldrian P."/>
            <person name="Vilgalys R."/>
            <person name="Henrissat B."/>
            <person name="Grigoriev I.V."/>
            <person name="Hibbett D."/>
            <person name="Nagy L.G."/>
            <person name="Martin F.M."/>
        </authorList>
    </citation>
    <scope>NUCLEOTIDE SEQUENCE</scope>
    <source>
        <strain evidence="5">UH-Tt-Lm1</strain>
    </source>
</reference>
<reference evidence="5" key="1">
    <citation type="journal article" date="2020" name="Nat. Commun.">
        <title>Large-scale genome sequencing of mycorrhizal fungi provides insights into the early evolution of symbiotic traits.</title>
        <authorList>
            <person name="Miyauchi S."/>
            <person name="Kiss E."/>
            <person name="Kuo A."/>
            <person name="Drula E."/>
            <person name="Kohler A."/>
            <person name="Sanchez-Garcia M."/>
            <person name="Morin E."/>
            <person name="Andreopoulos B."/>
            <person name="Barry K.W."/>
            <person name="Bonito G."/>
            <person name="Buee M."/>
            <person name="Carver A."/>
            <person name="Chen C."/>
            <person name="Cichocki N."/>
            <person name="Clum A."/>
            <person name="Culley D."/>
            <person name="Crous P.W."/>
            <person name="Fauchery L."/>
            <person name="Girlanda M."/>
            <person name="Hayes R.D."/>
            <person name="Keri Z."/>
            <person name="LaButti K."/>
            <person name="Lipzen A."/>
            <person name="Lombard V."/>
            <person name="Magnuson J."/>
            <person name="Maillard F."/>
            <person name="Murat C."/>
            <person name="Nolan M."/>
            <person name="Ohm R.A."/>
            <person name="Pangilinan J."/>
            <person name="Pereira M.F."/>
            <person name="Perotto S."/>
            <person name="Peter M."/>
            <person name="Pfister S."/>
            <person name="Riley R."/>
            <person name="Sitrit Y."/>
            <person name="Stielow J.B."/>
            <person name="Szollosi G."/>
            <person name="Zifcakova L."/>
            <person name="Stursova M."/>
            <person name="Spatafora J.W."/>
            <person name="Tedersoo L."/>
            <person name="Vaario L.M."/>
            <person name="Yamada A."/>
            <person name="Yan M."/>
            <person name="Wang P."/>
            <person name="Xu J."/>
            <person name="Bruns T."/>
            <person name="Baldrian P."/>
            <person name="Vilgalys R."/>
            <person name="Dunand C."/>
            <person name="Henrissat B."/>
            <person name="Grigoriev I.V."/>
            <person name="Hibbett D."/>
            <person name="Nagy L.G."/>
            <person name="Martin F.M."/>
        </authorList>
    </citation>
    <scope>NUCLEOTIDE SEQUENCE</scope>
    <source>
        <strain evidence="5">UH-Tt-Lm1</strain>
    </source>
</reference>
<dbReference type="Pfam" id="PF00312">
    <property type="entry name" value="Ribosomal_S15"/>
    <property type="match status" value="1"/>
</dbReference>
<dbReference type="PANTHER" id="PTHR23321">
    <property type="entry name" value="RIBOSOMAL PROTEIN S15, BACTERIAL AND ORGANELLAR"/>
    <property type="match status" value="1"/>
</dbReference>
<dbReference type="InterPro" id="IPR005290">
    <property type="entry name" value="Ribosomal_uS15_bac-type"/>
</dbReference>
<dbReference type="CDD" id="cd00677">
    <property type="entry name" value="S15_NS1_EPRS_RNA-bind"/>
    <property type="match status" value="1"/>
</dbReference>
<keyword evidence="2 4" id="KW-0689">Ribosomal protein</keyword>
<evidence type="ECO:0000256" key="3">
    <source>
        <dbReference type="ARBA" id="ARBA00023274"/>
    </source>
</evidence>
<dbReference type="AlphaFoldDB" id="A0A9P6HIC0"/>
<gene>
    <name evidence="5" type="ORF">BJ322DRAFT_1099486</name>
</gene>
<dbReference type="Proteomes" id="UP000736335">
    <property type="component" value="Unassembled WGS sequence"/>
</dbReference>
<proteinExistence type="inferred from homology"/>
<evidence type="ECO:0000313" key="5">
    <source>
        <dbReference type="EMBL" id="KAF9787311.1"/>
    </source>
</evidence>
<dbReference type="GO" id="GO:0005840">
    <property type="term" value="C:ribosome"/>
    <property type="evidence" value="ECO:0007669"/>
    <property type="project" value="UniProtKB-KW"/>
</dbReference>
<dbReference type="GO" id="GO:0005737">
    <property type="term" value="C:cytoplasm"/>
    <property type="evidence" value="ECO:0007669"/>
    <property type="project" value="UniProtKB-ARBA"/>
</dbReference>